<dbReference type="EMBL" id="LAZR01064060">
    <property type="protein sequence ID" value="KKK58280.1"/>
    <property type="molecule type" value="Genomic_DNA"/>
</dbReference>
<feature type="non-terminal residue" evidence="1">
    <location>
        <position position="356"/>
    </location>
</feature>
<name>A0A0F8XBD2_9ZZZZ</name>
<protein>
    <recommendedName>
        <fullName evidence="2">DNA2/NAM7 helicase helicase domain-containing protein</fullName>
    </recommendedName>
</protein>
<dbReference type="Pfam" id="PF13604">
    <property type="entry name" value="AAA_30"/>
    <property type="match status" value="1"/>
</dbReference>
<organism evidence="1">
    <name type="scientific">marine sediment metagenome</name>
    <dbReference type="NCBI Taxonomy" id="412755"/>
    <lineage>
        <taxon>unclassified sequences</taxon>
        <taxon>metagenomes</taxon>
        <taxon>ecological metagenomes</taxon>
    </lineage>
</organism>
<feature type="non-terminal residue" evidence="1">
    <location>
        <position position="1"/>
    </location>
</feature>
<accession>A0A0F8XBD2</accession>
<gene>
    <name evidence="1" type="ORF">LCGC14_3046020</name>
</gene>
<evidence type="ECO:0008006" key="2">
    <source>
        <dbReference type="Google" id="ProtNLM"/>
    </source>
</evidence>
<evidence type="ECO:0000313" key="1">
    <source>
        <dbReference type="EMBL" id="KKK58280.1"/>
    </source>
</evidence>
<dbReference type="GO" id="GO:0043139">
    <property type="term" value="F:5'-3' DNA helicase activity"/>
    <property type="evidence" value="ECO:0007669"/>
    <property type="project" value="TreeGrafter"/>
</dbReference>
<comment type="caution">
    <text evidence="1">The sequence shown here is derived from an EMBL/GenBank/DDBJ whole genome shotgun (WGS) entry which is preliminary data.</text>
</comment>
<proteinExistence type="predicted"/>
<dbReference type="InterPro" id="IPR027417">
    <property type="entry name" value="P-loop_NTPase"/>
</dbReference>
<dbReference type="CDD" id="cd17934">
    <property type="entry name" value="DEXXQc_Upf1-like"/>
    <property type="match status" value="1"/>
</dbReference>
<reference evidence="1" key="1">
    <citation type="journal article" date="2015" name="Nature">
        <title>Complex archaea that bridge the gap between prokaryotes and eukaryotes.</title>
        <authorList>
            <person name="Spang A."/>
            <person name="Saw J.H."/>
            <person name="Jorgensen S.L."/>
            <person name="Zaremba-Niedzwiedzka K."/>
            <person name="Martijn J."/>
            <person name="Lind A.E."/>
            <person name="van Eijk R."/>
            <person name="Schleper C."/>
            <person name="Guy L."/>
            <person name="Ettema T.J."/>
        </authorList>
    </citation>
    <scope>NUCLEOTIDE SEQUENCE</scope>
</reference>
<sequence>LVHTLSFPVQEHKLGPERVTDPLTGGSAGVIVSIHDVEGRLELRRGPSLEGAPLARALIPTGPYSTDQQRAALRRLAAYVADNGPAGAGSYRALRDILARGLPRVRGHALGDPLQDGSIHIDRGREIVSDLDESYLFIQGPPGSGKTWTAARLITHLMREGKRVGVAAQSHKAIHKLLEEVEQAADEEGLEFRGLKKSTNKEEQTVYEGRFIRSSPDSADFPPADDVQLVAGTAWLHPRAEMDEALDYLFIDEAGQVSLADALAMGTAAHNVVLIGDPLQLAQVSQGVHPGAAAASVLEHLLGDDATIPPERGLFLDRSRRMHPDVCEFISDVVYAGRLGSIDECGRQSVESGGLS</sequence>
<dbReference type="AlphaFoldDB" id="A0A0F8XBD2"/>
<dbReference type="PANTHER" id="PTHR43788:SF8">
    <property type="entry name" value="DNA-BINDING PROTEIN SMUBP-2"/>
    <property type="match status" value="1"/>
</dbReference>
<dbReference type="InterPro" id="IPR050534">
    <property type="entry name" value="Coronavir_polyprotein_1ab"/>
</dbReference>
<dbReference type="Gene3D" id="3.40.50.300">
    <property type="entry name" value="P-loop containing nucleotide triphosphate hydrolases"/>
    <property type="match status" value="1"/>
</dbReference>
<dbReference type="SUPFAM" id="SSF52540">
    <property type="entry name" value="P-loop containing nucleoside triphosphate hydrolases"/>
    <property type="match status" value="1"/>
</dbReference>
<dbReference type="PANTHER" id="PTHR43788">
    <property type="entry name" value="DNA2/NAM7 HELICASE FAMILY MEMBER"/>
    <property type="match status" value="1"/>
</dbReference>